<name>A0A9P5QAI8_9AGAR</name>
<comment type="caution">
    <text evidence="2">The sequence shown here is derived from an EMBL/GenBank/DDBJ whole genome shotgun (WGS) entry which is preliminary data.</text>
</comment>
<sequence length="277" mass="31253">MIPQVRYTQWRAKEGVHARLSHGQPSADGDGLSDPDNLSSEDESETGQPGPVATTDDDDDDLDNVHNVSIVSAETITGADDHHPDLTILHTCQIAIDDPVEDLGEADQVKRTRKLEKAKIHKQQRFGHQIYHQCPALLGEMKRNASRSYILTTLSSPEVLKRKKKDLKEDLHALTYELDSARLEMVEYLEVFFQRYPKLKEVLAFVSAGPYWQAAIMTKRDLPNGQGDAHDYSPNTDQQFIAYHAKYGHVHELGSPESDKALTKLRDGYLHKISLHH</sequence>
<evidence type="ECO:0000313" key="2">
    <source>
        <dbReference type="EMBL" id="KAF9078219.1"/>
    </source>
</evidence>
<organism evidence="2 3">
    <name type="scientific">Rhodocollybia butyracea</name>
    <dbReference type="NCBI Taxonomy" id="206335"/>
    <lineage>
        <taxon>Eukaryota</taxon>
        <taxon>Fungi</taxon>
        <taxon>Dikarya</taxon>
        <taxon>Basidiomycota</taxon>
        <taxon>Agaricomycotina</taxon>
        <taxon>Agaricomycetes</taxon>
        <taxon>Agaricomycetidae</taxon>
        <taxon>Agaricales</taxon>
        <taxon>Marasmiineae</taxon>
        <taxon>Omphalotaceae</taxon>
        <taxon>Rhodocollybia</taxon>
    </lineage>
</organism>
<protein>
    <submittedName>
        <fullName evidence="2">Uncharacterized protein</fullName>
    </submittedName>
</protein>
<dbReference type="OrthoDB" id="2968614at2759"/>
<accession>A0A9P5QAI8</accession>
<evidence type="ECO:0000256" key="1">
    <source>
        <dbReference type="SAM" id="MobiDB-lite"/>
    </source>
</evidence>
<evidence type="ECO:0000313" key="3">
    <source>
        <dbReference type="Proteomes" id="UP000772434"/>
    </source>
</evidence>
<proteinExistence type="predicted"/>
<feature type="region of interest" description="Disordered" evidence="1">
    <location>
        <begin position="1"/>
        <end position="64"/>
    </location>
</feature>
<gene>
    <name evidence="2" type="ORF">BDP27DRAFT_1397277</name>
</gene>
<dbReference type="Proteomes" id="UP000772434">
    <property type="component" value="Unassembled WGS sequence"/>
</dbReference>
<reference evidence="2" key="1">
    <citation type="submission" date="2020-11" db="EMBL/GenBank/DDBJ databases">
        <authorList>
            <consortium name="DOE Joint Genome Institute"/>
            <person name="Ahrendt S."/>
            <person name="Riley R."/>
            <person name="Andreopoulos W."/>
            <person name="Labutti K."/>
            <person name="Pangilinan J."/>
            <person name="Ruiz-Duenas F.J."/>
            <person name="Barrasa J.M."/>
            <person name="Sanchez-Garcia M."/>
            <person name="Camarero S."/>
            <person name="Miyauchi S."/>
            <person name="Serrano A."/>
            <person name="Linde D."/>
            <person name="Babiker R."/>
            <person name="Drula E."/>
            <person name="Ayuso-Fernandez I."/>
            <person name="Pacheco R."/>
            <person name="Padilla G."/>
            <person name="Ferreira P."/>
            <person name="Barriuso J."/>
            <person name="Kellner H."/>
            <person name="Castanera R."/>
            <person name="Alfaro M."/>
            <person name="Ramirez L."/>
            <person name="Pisabarro A.G."/>
            <person name="Kuo A."/>
            <person name="Tritt A."/>
            <person name="Lipzen A."/>
            <person name="He G."/>
            <person name="Yan M."/>
            <person name="Ng V."/>
            <person name="Cullen D."/>
            <person name="Martin F."/>
            <person name="Rosso M.-N."/>
            <person name="Henrissat B."/>
            <person name="Hibbett D."/>
            <person name="Martinez A.T."/>
            <person name="Grigoriev I.V."/>
        </authorList>
    </citation>
    <scope>NUCLEOTIDE SEQUENCE</scope>
    <source>
        <strain evidence="2">AH 40177</strain>
    </source>
</reference>
<dbReference type="EMBL" id="JADNRY010000002">
    <property type="protein sequence ID" value="KAF9078219.1"/>
    <property type="molecule type" value="Genomic_DNA"/>
</dbReference>
<dbReference type="AlphaFoldDB" id="A0A9P5QAI8"/>
<keyword evidence="3" id="KW-1185">Reference proteome</keyword>